<organism evidence="10 11">
    <name type="scientific">Sandarakinorhabdus cyanobacteriorum</name>
    <dbReference type="NCBI Taxonomy" id="1981098"/>
    <lineage>
        <taxon>Bacteria</taxon>
        <taxon>Pseudomonadati</taxon>
        <taxon>Pseudomonadota</taxon>
        <taxon>Alphaproteobacteria</taxon>
        <taxon>Sphingomonadales</taxon>
        <taxon>Sphingosinicellaceae</taxon>
        <taxon>Sandarakinorhabdus</taxon>
    </lineage>
</organism>
<evidence type="ECO:0000313" key="11">
    <source>
        <dbReference type="Proteomes" id="UP000216991"/>
    </source>
</evidence>
<keyword evidence="4 8" id="KW-0812">Transmembrane</keyword>
<dbReference type="PANTHER" id="PTHR38035">
    <property type="entry name" value="UPF0070 PROTEIN YFGM"/>
    <property type="match status" value="1"/>
</dbReference>
<evidence type="ECO:0000256" key="5">
    <source>
        <dbReference type="ARBA" id="ARBA00022989"/>
    </source>
</evidence>
<dbReference type="EMBL" id="NOXT01000084">
    <property type="protein sequence ID" value="OYQ31919.1"/>
    <property type="molecule type" value="Genomic_DNA"/>
</dbReference>
<evidence type="ECO:0000256" key="6">
    <source>
        <dbReference type="ARBA" id="ARBA00023136"/>
    </source>
</evidence>
<name>A0A255YRU1_9SPHN</name>
<evidence type="ECO:0000256" key="7">
    <source>
        <dbReference type="ARBA" id="ARBA00023186"/>
    </source>
</evidence>
<protein>
    <recommendedName>
        <fullName evidence="9">Ancillary SecYEG translocon subunit/Cell division coordinator CpoB TPR domain-containing protein</fullName>
    </recommendedName>
</protein>
<dbReference type="GO" id="GO:0044877">
    <property type="term" value="F:protein-containing complex binding"/>
    <property type="evidence" value="ECO:0007669"/>
    <property type="project" value="InterPro"/>
</dbReference>
<dbReference type="AlphaFoldDB" id="A0A255YRU1"/>
<evidence type="ECO:0000256" key="2">
    <source>
        <dbReference type="ARBA" id="ARBA00004236"/>
    </source>
</evidence>
<evidence type="ECO:0000256" key="1">
    <source>
        <dbReference type="ARBA" id="ARBA00004167"/>
    </source>
</evidence>
<sequence>MANTPASPEDAFLREVDEEYRRSELMTLWQRYGRIGIAAVVLGLAALAGWLFWQDRQEKAAGAAGQALTQAITQLEVGEGARARPVLEAMTRDGPGAYAGLARMVLANDTLAGGDKAKARGLYEAIANDSQLPQTLRDAALVKAVRVGFDQMAPGEVAARLKPLAVPGNPWFGVAGELVAVAQIRAGKPDLAKPMLIAMVKDEGLAPSLRSRAAQLAIAAGVDVAALGLAKPAAPAAQ</sequence>
<keyword evidence="3" id="KW-1003">Cell membrane</keyword>
<dbReference type="Pfam" id="PF09976">
    <property type="entry name" value="TPR_21"/>
    <property type="match status" value="1"/>
</dbReference>
<keyword evidence="5 8" id="KW-1133">Transmembrane helix</keyword>
<keyword evidence="6 8" id="KW-0472">Membrane</keyword>
<evidence type="ECO:0000256" key="3">
    <source>
        <dbReference type="ARBA" id="ARBA00022475"/>
    </source>
</evidence>
<dbReference type="RefSeq" id="WP_094472896.1">
    <property type="nucleotide sequence ID" value="NZ_NOXT01000084.1"/>
</dbReference>
<comment type="caution">
    <text evidence="10">The sequence shown here is derived from an EMBL/GenBank/DDBJ whole genome shotgun (WGS) entry which is preliminary data.</text>
</comment>
<accession>A0A255YRU1</accession>
<gene>
    <name evidence="10" type="ORF">CHU93_04120</name>
</gene>
<evidence type="ECO:0000313" key="10">
    <source>
        <dbReference type="EMBL" id="OYQ31919.1"/>
    </source>
</evidence>
<reference evidence="10 11" key="1">
    <citation type="submission" date="2017-07" db="EMBL/GenBank/DDBJ databases">
        <title>Sandarakinorhabdus cyanobacteriorum sp. nov., a novel bacterium isolated from cyanobacterial aggregates in a eutrophic lake.</title>
        <authorList>
            <person name="Cai H."/>
        </authorList>
    </citation>
    <scope>NUCLEOTIDE SEQUENCE [LARGE SCALE GENOMIC DNA]</scope>
    <source>
        <strain evidence="10 11">TH057</strain>
    </source>
</reference>
<proteinExistence type="predicted"/>
<evidence type="ECO:0000259" key="9">
    <source>
        <dbReference type="Pfam" id="PF09976"/>
    </source>
</evidence>
<comment type="subcellular location">
    <subcellularLocation>
        <location evidence="2">Cell membrane</location>
    </subcellularLocation>
    <subcellularLocation>
        <location evidence="1">Membrane</location>
        <topology evidence="1">Single-pass membrane protein</topology>
    </subcellularLocation>
</comment>
<dbReference type="Proteomes" id="UP000216991">
    <property type="component" value="Unassembled WGS sequence"/>
</dbReference>
<dbReference type="OrthoDB" id="7173339at2"/>
<feature type="transmembrane region" description="Helical" evidence="8">
    <location>
        <begin position="32"/>
        <end position="53"/>
    </location>
</feature>
<dbReference type="PANTHER" id="PTHR38035:SF1">
    <property type="entry name" value="ANCILLARY SECYEG TRANSLOCON SUBUNIT"/>
    <property type="match status" value="1"/>
</dbReference>
<dbReference type="InterPro" id="IPR018704">
    <property type="entry name" value="SecYEG/CpoB_TPR"/>
</dbReference>
<dbReference type="InterPro" id="IPR026039">
    <property type="entry name" value="YfgM"/>
</dbReference>
<dbReference type="GO" id="GO:0005886">
    <property type="term" value="C:plasma membrane"/>
    <property type="evidence" value="ECO:0007669"/>
    <property type="project" value="UniProtKB-SubCell"/>
</dbReference>
<keyword evidence="7" id="KW-0143">Chaperone</keyword>
<evidence type="ECO:0000256" key="8">
    <source>
        <dbReference type="SAM" id="Phobius"/>
    </source>
</evidence>
<feature type="domain" description="Ancillary SecYEG translocon subunit/Cell division coordinator CpoB TPR" evidence="9">
    <location>
        <begin position="29"/>
        <end position="157"/>
    </location>
</feature>
<keyword evidence="11" id="KW-1185">Reference proteome</keyword>
<evidence type="ECO:0000256" key="4">
    <source>
        <dbReference type="ARBA" id="ARBA00022692"/>
    </source>
</evidence>